<gene>
    <name evidence="2" type="ORF">SAMN05216175_11358</name>
</gene>
<keyword evidence="3" id="KW-1185">Reference proteome</keyword>
<evidence type="ECO:0000313" key="3">
    <source>
        <dbReference type="Proteomes" id="UP000198623"/>
    </source>
</evidence>
<dbReference type="Pfam" id="PF20661">
    <property type="entry name" value="SutA-RBD"/>
    <property type="match status" value="1"/>
</dbReference>
<evidence type="ECO:0000313" key="2">
    <source>
        <dbReference type="EMBL" id="SFG77192.1"/>
    </source>
</evidence>
<protein>
    <recommendedName>
        <fullName evidence="1">Transcriptional regulator SutA RNAP-binding domain-containing protein</fullName>
    </recommendedName>
</protein>
<accession>A0A1I2UJ64</accession>
<dbReference type="RefSeq" id="WP_090729403.1">
    <property type="nucleotide sequence ID" value="NZ_FOOU01000013.1"/>
</dbReference>
<name>A0A1I2UJ64_9GAMM</name>
<reference evidence="3" key="1">
    <citation type="submission" date="2016-10" db="EMBL/GenBank/DDBJ databases">
        <authorList>
            <person name="Varghese N."/>
            <person name="Submissions S."/>
        </authorList>
    </citation>
    <scope>NUCLEOTIDE SEQUENCE [LARGE SCALE GENOMIC DNA]</scope>
    <source>
        <strain evidence="3">CGMCC 1.10971</strain>
    </source>
</reference>
<dbReference type="Proteomes" id="UP000198623">
    <property type="component" value="Unassembled WGS sequence"/>
</dbReference>
<dbReference type="AlphaFoldDB" id="A0A1I2UJ64"/>
<sequence length="58" mass="6057">MAAKPKKKAATETHDSIEEQTAAFLRAGGQIQQIASGVTGQQNLAGPRQIVLGKPADK</sequence>
<organism evidence="2 3">
    <name type="scientific">Neptunomonas qingdaonensis</name>
    <dbReference type="NCBI Taxonomy" id="1045558"/>
    <lineage>
        <taxon>Bacteria</taxon>
        <taxon>Pseudomonadati</taxon>
        <taxon>Pseudomonadota</taxon>
        <taxon>Gammaproteobacteria</taxon>
        <taxon>Oceanospirillales</taxon>
        <taxon>Oceanospirillaceae</taxon>
        <taxon>Neptunomonas</taxon>
    </lineage>
</organism>
<dbReference type="InterPro" id="IPR049191">
    <property type="entry name" value="SutA_RBD"/>
</dbReference>
<proteinExistence type="predicted"/>
<evidence type="ECO:0000259" key="1">
    <source>
        <dbReference type="Pfam" id="PF20661"/>
    </source>
</evidence>
<dbReference type="EMBL" id="FOOU01000013">
    <property type="protein sequence ID" value="SFG77192.1"/>
    <property type="molecule type" value="Genomic_DNA"/>
</dbReference>
<feature type="domain" description="Transcriptional regulator SutA RNAP-binding" evidence="1">
    <location>
        <begin position="8"/>
        <end position="42"/>
    </location>
</feature>